<dbReference type="InterPro" id="IPR013520">
    <property type="entry name" value="Ribonucl_H"/>
</dbReference>
<reference evidence="5" key="2">
    <citation type="submission" date="2021-04" db="EMBL/GenBank/DDBJ databases">
        <authorList>
            <person name="Gilroy R."/>
        </authorList>
    </citation>
    <scope>NUCLEOTIDE SEQUENCE</scope>
    <source>
        <strain evidence="5">ChiBcec18-1249</strain>
    </source>
</reference>
<evidence type="ECO:0000259" key="4">
    <source>
        <dbReference type="SMART" id="SM00479"/>
    </source>
</evidence>
<accession>A0A9D2LK03</accession>
<dbReference type="SUPFAM" id="SSF53098">
    <property type="entry name" value="Ribonuclease H-like"/>
    <property type="match status" value="1"/>
</dbReference>
<dbReference type="InterPro" id="IPR051274">
    <property type="entry name" value="3-5_Exoribonuclease"/>
</dbReference>
<dbReference type="InterPro" id="IPR047201">
    <property type="entry name" value="ERI-1_3'hExo-like"/>
</dbReference>
<dbReference type="Gene3D" id="3.30.420.10">
    <property type="entry name" value="Ribonuclease H-like superfamily/Ribonuclease H"/>
    <property type="match status" value="1"/>
</dbReference>
<evidence type="ECO:0000313" key="6">
    <source>
        <dbReference type="Proteomes" id="UP000823824"/>
    </source>
</evidence>
<reference evidence="5" key="1">
    <citation type="journal article" date="2021" name="PeerJ">
        <title>Extensive microbial diversity within the chicken gut microbiome revealed by metagenomics and culture.</title>
        <authorList>
            <person name="Gilroy R."/>
            <person name="Ravi A."/>
            <person name="Getino M."/>
            <person name="Pursley I."/>
            <person name="Horton D.L."/>
            <person name="Alikhan N.F."/>
            <person name="Baker D."/>
            <person name="Gharbi K."/>
            <person name="Hall N."/>
            <person name="Watson M."/>
            <person name="Adriaenssens E.M."/>
            <person name="Foster-Nyarko E."/>
            <person name="Jarju S."/>
            <person name="Secka A."/>
            <person name="Antonio M."/>
            <person name="Oren A."/>
            <person name="Chaudhuri R.R."/>
            <person name="La Ragione R."/>
            <person name="Hildebrand F."/>
            <person name="Pallen M.J."/>
        </authorList>
    </citation>
    <scope>NUCLEOTIDE SEQUENCE</scope>
    <source>
        <strain evidence="5">ChiBcec18-1249</strain>
    </source>
</reference>
<dbReference type="EMBL" id="DWZJ01000099">
    <property type="protein sequence ID" value="HJB14158.1"/>
    <property type="molecule type" value="Genomic_DNA"/>
</dbReference>
<protein>
    <submittedName>
        <fullName evidence="5">Exonuclease domain-containing protein</fullName>
    </submittedName>
</protein>
<proteinExistence type="predicted"/>
<dbReference type="GO" id="GO:0003676">
    <property type="term" value="F:nucleic acid binding"/>
    <property type="evidence" value="ECO:0007669"/>
    <property type="project" value="InterPro"/>
</dbReference>
<name>A0A9D2LK03_9FIRM</name>
<sequence>MIVFDLEWNRGYDTRSLDEILQIGAVRIAGLGQPVLDTFNVYIRPCVHKKFGPGAKGLPDLQRSVDSATDFSQGLSLFLEWCGGERELAAWGGDDFKALRQNCAYWKLPAPAFQREIDLQRAFGHVMGEDSRQISLQSAIETCGIPMRDTLHNALHDAMYTAAVSAWITEEALAYRPPRKKKRRERHRMPKFSAEQFPAQPKRRIGPYPAMQAVLNDKRARQPQCPVCGRELCVHRWSGPVGRCYYAAAGCKEHGQFLCRLTLAQLENGEWRGRISVPAITPELERAYQRALEAGTVNCTGSIRRKKKRRWYGSRPARQTGTAS</sequence>
<evidence type="ECO:0000256" key="2">
    <source>
        <dbReference type="ARBA" id="ARBA00022801"/>
    </source>
</evidence>
<keyword evidence="3 5" id="KW-0269">Exonuclease</keyword>
<dbReference type="GO" id="GO:0000175">
    <property type="term" value="F:3'-5'-RNA exonuclease activity"/>
    <property type="evidence" value="ECO:0007669"/>
    <property type="project" value="InterPro"/>
</dbReference>
<dbReference type="InterPro" id="IPR036397">
    <property type="entry name" value="RNaseH_sf"/>
</dbReference>
<dbReference type="Proteomes" id="UP000823824">
    <property type="component" value="Unassembled WGS sequence"/>
</dbReference>
<dbReference type="SMART" id="SM00479">
    <property type="entry name" value="EXOIII"/>
    <property type="match status" value="1"/>
</dbReference>
<dbReference type="PANTHER" id="PTHR23044">
    <property type="entry name" value="3'-5' EXONUCLEASE ERI1-RELATED"/>
    <property type="match status" value="1"/>
</dbReference>
<keyword evidence="1" id="KW-0540">Nuclease</keyword>
<evidence type="ECO:0000256" key="1">
    <source>
        <dbReference type="ARBA" id="ARBA00022722"/>
    </source>
</evidence>
<keyword evidence="2" id="KW-0378">Hydrolase</keyword>
<evidence type="ECO:0000313" key="5">
    <source>
        <dbReference type="EMBL" id="HJB14158.1"/>
    </source>
</evidence>
<comment type="caution">
    <text evidence="5">The sequence shown here is derived from an EMBL/GenBank/DDBJ whole genome shotgun (WGS) entry which is preliminary data.</text>
</comment>
<organism evidence="5 6">
    <name type="scientific">Candidatus Oscillibacter excrementigallinarum</name>
    <dbReference type="NCBI Taxonomy" id="2838716"/>
    <lineage>
        <taxon>Bacteria</taxon>
        <taxon>Bacillati</taxon>
        <taxon>Bacillota</taxon>
        <taxon>Clostridia</taxon>
        <taxon>Eubacteriales</taxon>
        <taxon>Oscillospiraceae</taxon>
        <taxon>Oscillibacter</taxon>
    </lineage>
</organism>
<evidence type="ECO:0000256" key="3">
    <source>
        <dbReference type="ARBA" id="ARBA00022839"/>
    </source>
</evidence>
<dbReference type="AlphaFoldDB" id="A0A9D2LK03"/>
<gene>
    <name evidence="5" type="ORF">H9787_10690</name>
</gene>
<dbReference type="Pfam" id="PF00929">
    <property type="entry name" value="RNase_T"/>
    <property type="match status" value="1"/>
</dbReference>
<dbReference type="PANTHER" id="PTHR23044:SF61">
    <property type="entry name" value="3'-5' EXORIBONUCLEASE 1-RELATED"/>
    <property type="match status" value="1"/>
</dbReference>
<feature type="domain" description="Exonuclease" evidence="4">
    <location>
        <begin position="1"/>
        <end position="174"/>
    </location>
</feature>
<dbReference type="InterPro" id="IPR012337">
    <property type="entry name" value="RNaseH-like_sf"/>
</dbReference>
<dbReference type="CDD" id="cd06133">
    <property type="entry name" value="ERI-1_3'hExo_like"/>
    <property type="match status" value="1"/>
</dbReference>